<dbReference type="EMBL" id="LR796239">
    <property type="protein sequence ID" value="CAB4130588.1"/>
    <property type="molecule type" value="Genomic_DNA"/>
</dbReference>
<organism evidence="2">
    <name type="scientific">uncultured Caudovirales phage</name>
    <dbReference type="NCBI Taxonomy" id="2100421"/>
    <lineage>
        <taxon>Viruses</taxon>
        <taxon>Duplodnaviria</taxon>
        <taxon>Heunggongvirae</taxon>
        <taxon>Uroviricota</taxon>
        <taxon>Caudoviricetes</taxon>
        <taxon>Peduoviridae</taxon>
        <taxon>Maltschvirus</taxon>
        <taxon>Maltschvirus maltsch</taxon>
    </lineage>
</organism>
<name>A0A6J5L7K5_9CAUD</name>
<reference evidence="2" key="1">
    <citation type="submission" date="2020-04" db="EMBL/GenBank/DDBJ databases">
        <authorList>
            <person name="Chiriac C."/>
            <person name="Salcher M."/>
            <person name="Ghai R."/>
            <person name="Kavagutti S V."/>
        </authorList>
    </citation>
    <scope>NUCLEOTIDE SEQUENCE</scope>
</reference>
<feature type="coiled-coil region" evidence="1">
    <location>
        <begin position="89"/>
        <end position="123"/>
    </location>
</feature>
<evidence type="ECO:0000313" key="2">
    <source>
        <dbReference type="EMBL" id="CAB4130588.1"/>
    </source>
</evidence>
<gene>
    <name evidence="2" type="ORF">UFOVP128_14</name>
    <name evidence="3" type="ORF">UFOVP243_30</name>
</gene>
<proteinExistence type="predicted"/>
<evidence type="ECO:0000256" key="1">
    <source>
        <dbReference type="SAM" id="Coils"/>
    </source>
</evidence>
<sequence>MNLSDIGLFLDLVSNPKQYQAKLKELKEYDDSLKANIALSHDVADIETAKSLAAKALTEATGYIDQAKEQAENIISAARTAYETRFAALAQKEKEADEAVATKNRIEAAHAARENAVAQLEKQLVKRSEQLRQDELSVQARLAEVSERLEKLKSVMG</sequence>
<evidence type="ECO:0000313" key="3">
    <source>
        <dbReference type="EMBL" id="CAB5222061.1"/>
    </source>
</evidence>
<accession>A0A6J5L7K5</accession>
<dbReference type="EMBL" id="LR798296">
    <property type="protein sequence ID" value="CAB5222061.1"/>
    <property type="molecule type" value="Genomic_DNA"/>
</dbReference>
<keyword evidence="1" id="KW-0175">Coiled coil</keyword>
<protein>
    <submittedName>
        <fullName evidence="2">Uncharacterized protein</fullName>
    </submittedName>
</protein>